<dbReference type="InterPro" id="IPR011993">
    <property type="entry name" value="PH-like_dom_sf"/>
</dbReference>
<keyword evidence="5" id="KW-0539">Nucleus</keyword>
<evidence type="ECO:0000256" key="2">
    <source>
        <dbReference type="ARBA" id="ARBA00022816"/>
    </source>
</evidence>
<evidence type="ECO:0000313" key="6">
    <source>
        <dbReference type="EMBL" id="AFK48798.1"/>
    </source>
</evidence>
<dbReference type="AlphaFoldDB" id="I3T8F6"/>
<dbReference type="SUPFAM" id="SSF50729">
    <property type="entry name" value="PH domain-like"/>
    <property type="match status" value="1"/>
</dbReference>
<comment type="subcellular location">
    <subcellularLocation>
        <location evidence="1">Nucleus</location>
        <location evidence="1">Nuclear pore complex</location>
    </subcellularLocation>
</comment>
<evidence type="ECO:0000256" key="4">
    <source>
        <dbReference type="ARBA" id="ARBA00023132"/>
    </source>
</evidence>
<keyword evidence="4" id="KW-0653">Protein transport</keyword>
<dbReference type="GO" id="GO:0051028">
    <property type="term" value="P:mRNA transport"/>
    <property type="evidence" value="ECO:0007669"/>
    <property type="project" value="UniProtKB-KW"/>
</dbReference>
<dbReference type="GO" id="GO:0005643">
    <property type="term" value="C:nuclear pore"/>
    <property type="evidence" value="ECO:0007669"/>
    <property type="project" value="UniProtKB-SubCell"/>
</dbReference>
<dbReference type="GO" id="GO:0015031">
    <property type="term" value="P:protein transport"/>
    <property type="evidence" value="ECO:0007669"/>
    <property type="project" value="UniProtKB-KW"/>
</dbReference>
<accession>I3T8F6</accession>
<dbReference type="ExpressionAtlas" id="I3T8F6">
    <property type="expression patterns" value="differential"/>
</dbReference>
<keyword evidence="4" id="KW-0906">Nuclear pore complex</keyword>
<keyword evidence="3" id="KW-0811">Translocation</keyword>
<name>I3T8F6_MEDTR</name>
<keyword evidence="2" id="KW-0813">Transport</keyword>
<reference evidence="6" key="1">
    <citation type="submission" date="2012-05" db="EMBL/GenBank/DDBJ databases">
        <authorList>
            <person name="Krishnakumar V."/>
            <person name="Cheung F."/>
            <person name="Xiao Y."/>
            <person name="Chan A."/>
            <person name="Moskal W.A."/>
            <person name="Town C.D."/>
        </authorList>
    </citation>
    <scope>NUCLEOTIDE SEQUENCE</scope>
</reference>
<evidence type="ECO:0000256" key="5">
    <source>
        <dbReference type="ARBA" id="ARBA00023242"/>
    </source>
</evidence>
<dbReference type="Gene3D" id="2.30.29.30">
    <property type="entry name" value="Pleckstrin-homology domain (PH domain)/Phosphotyrosine-binding domain (PTB)"/>
    <property type="match status" value="1"/>
</dbReference>
<evidence type="ECO:0000256" key="1">
    <source>
        <dbReference type="ARBA" id="ARBA00004567"/>
    </source>
</evidence>
<dbReference type="PANTHER" id="PTHR23138:SF142">
    <property type="entry name" value="RAN-BINDING PROTEIN 3B-RELATED"/>
    <property type="match status" value="1"/>
</dbReference>
<dbReference type="InterPro" id="IPR045255">
    <property type="entry name" value="RanBP1-like"/>
</dbReference>
<keyword evidence="2" id="KW-0509">mRNA transport</keyword>
<evidence type="ECO:0000256" key="3">
    <source>
        <dbReference type="ARBA" id="ARBA00023010"/>
    </source>
</evidence>
<protein>
    <recommendedName>
        <fullName evidence="7">RanBD1 domain-containing protein</fullName>
    </recommendedName>
</protein>
<sequence>MRSKGNYRLILNARLYPEMKLTNMEKKGVTFACATEGKDRLSTFALKFKDGSIVEDFKTAITAHKGEASTIVKTPENSPKASDV</sequence>
<evidence type="ECO:0008006" key="7">
    <source>
        <dbReference type="Google" id="ProtNLM"/>
    </source>
</evidence>
<dbReference type="PANTHER" id="PTHR23138">
    <property type="entry name" value="RAN BINDING PROTEIN"/>
    <property type="match status" value="1"/>
</dbReference>
<organism evidence="6">
    <name type="scientific">Medicago truncatula</name>
    <name type="common">Barrel medic</name>
    <name type="synonym">Medicago tribuloides</name>
    <dbReference type="NCBI Taxonomy" id="3880"/>
    <lineage>
        <taxon>Eukaryota</taxon>
        <taxon>Viridiplantae</taxon>
        <taxon>Streptophyta</taxon>
        <taxon>Embryophyta</taxon>
        <taxon>Tracheophyta</taxon>
        <taxon>Spermatophyta</taxon>
        <taxon>Magnoliopsida</taxon>
        <taxon>eudicotyledons</taxon>
        <taxon>Gunneridae</taxon>
        <taxon>Pentapetalae</taxon>
        <taxon>rosids</taxon>
        <taxon>fabids</taxon>
        <taxon>Fabales</taxon>
        <taxon>Fabaceae</taxon>
        <taxon>Papilionoideae</taxon>
        <taxon>50 kb inversion clade</taxon>
        <taxon>NPAAA clade</taxon>
        <taxon>Hologalegina</taxon>
        <taxon>IRL clade</taxon>
        <taxon>Trifolieae</taxon>
        <taxon>Medicago</taxon>
    </lineage>
</organism>
<dbReference type="EMBL" id="BT149004">
    <property type="protein sequence ID" value="AFK48798.1"/>
    <property type="molecule type" value="mRNA"/>
</dbReference>
<proteinExistence type="evidence at transcript level"/>